<evidence type="ECO:0000313" key="1">
    <source>
        <dbReference type="EMBL" id="BBE20445.1"/>
    </source>
</evidence>
<dbReference type="EMBL" id="AP018694">
    <property type="protein sequence ID" value="BBE20445.1"/>
    <property type="molecule type" value="Genomic_DNA"/>
</dbReference>
<reference evidence="1" key="1">
    <citation type="journal article" date="2020" name="Int. J. Syst. Evol. Microbiol.">
        <title>Aquipluma nitroreducens gen. nov. sp. nov., a novel facultatively anaerobic bacterium isolated from a freshwater lake.</title>
        <authorList>
            <person name="Watanabe M."/>
            <person name="Kojima H."/>
            <person name="Fukui M."/>
        </authorList>
    </citation>
    <scope>NUCLEOTIDE SEQUENCE</scope>
    <source>
        <strain evidence="1">MeG22</strain>
    </source>
</reference>
<organism evidence="1 2">
    <name type="scientific">Aquipluma nitroreducens</name>
    <dbReference type="NCBI Taxonomy" id="2010828"/>
    <lineage>
        <taxon>Bacteria</taxon>
        <taxon>Pseudomonadati</taxon>
        <taxon>Bacteroidota</taxon>
        <taxon>Bacteroidia</taxon>
        <taxon>Marinilabiliales</taxon>
        <taxon>Prolixibacteraceae</taxon>
        <taxon>Aquipluma</taxon>
    </lineage>
</organism>
<dbReference type="Proteomes" id="UP001193389">
    <property type="component" value="Chromosome"/>
</dbReference>
<protein>
    <submittedName>
        <fullName evidence="1">Cytoplasmic protein</fullName>
    </submittedName>
</protein>
<accession>A0A5K7SG30</accession>
<name>A0A5K7SG30_9BACT</name>
<proteinExistence type="predicted"/>
<dbReference type="NCBIfam" id="TIGR02687">
    <property type="entry name" value="BREX-1 system phosphatase PglZ type A"/>
    <property type="match status" value="1"/>
</dbReference>
<dbReference type="RefSeq" id="WP_318348592.1">
    <property type="nucleotide sequence ID" value="NZ_AP018694.1"/>
</dbReference>
<gene>
    <name evidence="1" type="ORF">AQPE_4637</name>
</gene>
<dbReference type="KEGG" id="anf:AQPE_4637"/>
<sequence length="844" mass="98345">MLKERIEQYFQQYPQLRVLFFFDEEKEHEEEYLAMDLEGIRKVTFDNRNFYLKVMLHGEWSAERVFLYFQQPMPSTQDEYRHFPLLDLLVANKVLYLDNVADFMDQFQLAPNQRSLAKRYIKELTRTPIQKVVAPLLTRTRFEESELVIGLISAFLRFTKIERWETILAKILCLGLPGQEENRDYFFRKIDANILYPFLVQPIRDYFNTTLEELNQQTLIELQNRLKYNLITYTLDEKPDDPYKNLKIQDGVVLSMLSNLSESALNNPKLADQFLQLLESNDSQIKEETLLQIYGSESEFGYLTTFMKWKILSSGIREIDFKPQTALQVFERVSMFRENTVQLSNTVRFLIYLANINSQLNEISGYIYDSPDEYIEKYAQDFYRIDQNYRKAIDFYRSVDVSELPDFIQLDPLKDLLEDRYESFLEKLNREWLKCFSEQGFSYANLATPKQYDFIKREIVPYELKIVVIISDALRYESAMSLLSELHGDSKNEAVIRHQLASIPSTTQFGMANLLTTKTINLKDAELFIDDVSTEGLANRSKILKKHVQDAQVFAYAEIEGNSQQANRDIFKSSLVYIYHDCIDAVGDKRPSERNSFKAVADGIAELAAMVKKLHSSYNVSRVIITADHGFIYNDRTIKEADKEPLNEEGAILTHNRYAIIKNDRKQDLGYKIPLKQTNRIDSDLFVLVPKSVNRYKKQGVGHQFVHGGASLQELIVPVIESTRKRTEVIKKVKPVLISKNLRVVSNILRIQILQDQRVSRNEKEREILVGLYRDLELVSNQVTIQMSSTSELPSERSYGCELMLRGDIGNISMLKLKIYDKDDELNPLIIQEVINNTLIESDF</sequence>
<evidence type="ECO:0000313" key="2">
    <source>
        <dbReference type="Proteomes" id="UP001193389"/>
    </source>
</evidence>
<keyword evidence="2" id="KW-1185">Reference proteome</keyword>
<dbReference type="AlphaFoldDB" id="A0A5K7SG30"/>
<dbReference type="Pfam" id="PF08665">
    <property type="entry name" value="PglZ"/>
    <property type="match status" value="1"/>
</dbReference>
<dbReference type="InterPro" id="IPR014060">
    <property type="entry name" value="PglZ"/>
</dbReference>